<accession>A0A3M6UG55</accession>
<protein>
    <submittedName>
        <fullName evidence="1">Uncharacterized protein</fullName>
    </submittedName>
</protein>
<sequence length="143" mass="16084">MSNSGKKYRNIGHHSLPSGLNKAKAFLEDEYLHEIQTHCDQRYFYFCAKCFHSFKNWHRSRMDDVSSQPVMQVVVSNPVNRAEKAGHGGKKTGVTCLLTEASRGRSNQKEKLKDLVKSLEEHSPKLGIIQVVDTTSVDALPAI</sequence>
<comment type="caution">
    <text evidence="1">The sequence shown here is derived from an EMBL/GenBank/DDBJ whole genome shotgun (WGS) entry which is preliminary data.</text>
</comment>
<reference evidence="1 2" key="1">
    <citation type="journal article" date="2018" name="Sci. Rep.">
        <title>Comparative analysis of the Pocillopora damicornis genome highlights role of immune system in coral evolution.</title>
        <authorList>
            <person name="Cunning R."/>
            <person name="Bay R.A."/>
            <person name="Gillette P."/>
            <person name="Baker A.C."/>
            <person name="Traylor-Knowles N."/>
        </authorList>
    </citation>
    <scope>NUCLEOTIDE SEQUENCE [LARGE SCALE GENOMIC DNA]</scope>
    <source>
        <strain evidence="1">RSMAS</strain>
        <tissue evidence="1">Whole animal</tissue>
    </source>
</reference>
<organism evidence="1 2">
    <name type="scientific">Pocillopora damicornis</name>
    <name type="common">Cauliflower coral</name>
    <name type="synonym">Millepora damicornis</name>
    <dbReference type="NCBI Taxonomy" id="46731"/>
    <lineage>
        <taxon>Eukaryota</taxon>
        <taxon>Metazoa</taxon>
        <taxon>Cnidaria</taxon>
        <taxon>Anthozoa</taxon>
        <taxon>Hexacorallia</taxon>
        <taxon>Scleractinia</taxon>
        <taxon>Astrocoeniina</taxon>
        <taxon>Pocilloporidae</taxon>
        <taxon>Pocillopora</taxon>
    </lineage>
</organism>
<dbReference type="AlphaFoldDB" id="A0A3M6UG55"/>
<gene>
    <name evidence="1" type="ORF">pdam_00004226</name>
</gene>
<evidence type="ECO:0000313" key="1">
    <source>
        <dbReference type="EMBL" id="RMX52660.1"/>
    </source>
</evidence>
<proteinExistence type="predicted"/>
<dbReference type="EMBL" id="RCHS01001596">
    <property type="protein sequence ID" value="RMX52660.1"/>
    <property type="molecule type" value="Genomic_DNA"/>
</dbReference>
<keyword evidence="2" id="KW-1185">Reference proteome</keyword>
<dbReference type="Proteomes" id="UP000275408">
    <property type="component" value="Unassembled WGS sequence"/>
</dbReference>
<evidence type="ECO:0000313" key="2">
    <source>
        <dbReference type="Proteomes" id="UP000275408"/>
    </source>
</evidence>
<feature type="non-terminal residue" evidence="1">
    <location>
        <position position="143"/>
    </location>
</feature>
<name>A0A3M6UG55_POCDA</name>